<evidence type="ECO:0000313" key="1">
    <source>
        <dbReference type="EMBL" id="GFC83880.1"/>
    </source>
</evidence>
<organism evidence="1">
    <name type="scientific">Tanacetum cinerariifolium</name>
    <name type="common">Dalmatian daisy</name>
    <name type="synonym">Chrysanthemum cinerariifolium</name>
    <dbReference type="NCBI Taxonomy" id="118510"/>
    <lineage>
        <taxon>Eukaryota</taxon>
        <taxon>Viridiplantae</taxon>
        <taxon>Streptophyta</taxon>
        <taxon>Embryophyta</taxon>
        <taxon>Tracheophyta</taxon>
        <taxon>Spermatophyta</taxon>
        <taxon>Magnoliopsida</taxon>
        <taxon>eudicotyledons</taxon>
        <taxon>Gunneridae</taxon>
        <taxon>Pentapetalae</taxon>
        <taxon>asterids</taxon>
        <taxon>campanulids</taxon>
        <taxon>Asterales</taxon>
        <taxon>Asteraceae</taxon>
        <taxon>Asteroideae</taxon>
        <taxon>Anthemideae</taxon>
        <taxon>Anthemidinae</taxon>
        <taxon>Tanacetum</taxon>
    </lineage>
</organism>
<protein>
    <submittedName>
        <fullName evidence="1">Uncharacterized protein</fullName>
    </submittedName>
</protein>
<dbReference type="AlphaFoldDB" id="A0A699RBP0"/>
<sequence>MMEKQNDPQMIEKKVITKPIDYAILNQLSTDFNTRFVPQTESSAEQAFCSQYLVQTDEPNLSGTTIVEVPKELPKVSMVNSCLKKLKFHFASFDMEVKERTTATAITEDTWGFKHTKACFHDDIIPFVKNLKELFTSFDQCFIDEVTEVQNIFKQMELAVEQHCAEKTKF</sequence>
<dbReference type="EMBL" id="BKCJ011091770">
    <property type="protein sequence ID" value="GFC83880.1"/>
    <property type="molecule type" value="Genomic_DNA"/>
</dbReference>
<name>A0A699RBP0_TANCI</name>
<comment type="caution">
    <text evidence="1">The sequence shown here is derived from an EMBL/GenBank/DDBJ whole genome shotgun (WGS) entry which is preliminary data.</text>
</comment>
<reference evidence="1" key="1">
    <citation type="journal article" date="2019" name="Sci. Rep.">
        <title>Draft genome of Tanacetum cinerariifolium, the natural source of mosquito coil.</title>
        <authorList>
            <person name="Yamashiro T."/>
            <person name="Shiraishi A."/>
            <person name="Satake H."/>
            <person name="Nakayama K."/>
        </authorList>
    </citation>
    <scope>NUCLEOTIDE SEQUENCE</scope>
</reference>
<accession>A0A699RBP0</accession>
<proteinExistence type="predicted"/>
<gene>
    <name evidence="1" type="ORF">Tci_855850</name>
</gene>